<gene>
    <name evidence="3" type="ORF">S01H1_47957</name>
</gene>
<dbReference type="PANTHER" id="PTHR42970">
    <property type="entry name" value="PECTATE LYASE C-RELATED"/>
    <property type="match status" value="1"/>
</dbReference>
<evidence type="ECO:0000256" key="1">
    <source>
        <dbReference type="ARBA" id="ARBA00022723"/>
    </source>
</evidence>
<proteinExistence type="predicted"/>
<evidence type="ECO:0000256" key="2">
    <source>
        <dbReference type="ARBA" id="ARBA00023180"/>
    </source>
</evidence>
<accession>X0WQX4</accession>
<keyword evidence="2" id="KW-0325">Glycoprotein</keyword>
<protein>
    <submittedName>
        <fullName evidence="3">Uncharacterized protein</fullName>
    </submittedName>
</protein>
<dbReference type="PANTHER" id="PTHR42970:SF1">
    <property type="entry name" value="PECTATE LYASE C-RELATED"/>
    <property type="match status" value="1"/>
</dbReference>
<dbReference type="SUPFAM" id="SSF51126">
    <property type="entry name" value="Pectin lyase-like"/>
    <property type="match status" value="1"/>
</dbReference>
<dbReference type="InterPro" id="IPR012334">
    <property type="entry name" value="Pectin_lyas_fold"/>
</dbReference>
<name>X0WQX4_9ZZZZ</name>
<comment type="caution">
    <text evidence="3">The sequence shown here is derived from an EMBL/GenBank/DDBJ whole genome shotgun (WGS) entry which is preliminary data.</text>
</comment>
<keyword evidence="1" id="KW-0479">Metal-binding</keyword>
<dbReference type="GO" id="GO:0046872">
    <property type="term" value="F:metal ion binding"/>
    <property type="evidence" value="ECO:0007669"/>
    <property type="project" value="UniProtKB-KW"/>
</dbReference>
<organism evidence="3">
    <name type="scientific">marine sediment metagenome</name>
    <dbReference type="NCBI Taxonomy" id="412755"/>
    <lineage>
        <taxon>unclassified sequences</taxon>
        <taxon>metagenomes</taxon>
        <taxon>ecological metagenomes</taxon>
    </lineage>
</organism>
<sequence length="260" mass="29398">MLSTRYNPPEPIEEIIVRFLRVRPGDARGSGGDAIQLSQNQRVILDHVTCSWACDETIDIYGARDVTVQWCSIEESAVRGHPEGRHNYGLISGPRGMRVSIHHNLFAHHARRCPAVANGPADIRNNVIYNFRDGLSHEGHPPNDLGFNVIGNYYKRGPSDPKIFPFCFTGSVFYYLRDNFIEGVGMIQDPWAEADKLPGLKYYANRGRRAPREFPVAKVTTHRPQAAYELVLRQAGCFPRDVVTRRVVREVRSGTGKWGR</sequence>
<evidence type="ECO:0000313" key="3">
    <source>
        <dbReference type="EMBL" id="GAG25607.1"/>
    </source>
</evidence>
<dbReference type="AlphaFoldDB" id="X0WQX4"/>
<feature type="non-terminal residue" evidence="3">
    <location>
        <position position="260"/>
    </location>
</feature>
<dbReference type="Gene3D" id="2.160.20.10">
    <property type="entry name" value="Single-stranded right-handed beta-helix, Pectin lyase-like"/>
    <property type="match status" value="1"/>
</dbReference>
<reference evidence="3" key="1">
    <citation type="journal article" date="2014" name="Front. Microbiol.">
        <title>High frequency of phylogenetically diverse reductive dehalogenase-homologous genes in deep subseafloor sedimentary metagenomes.</title>
        <authorList>
            <person name="Kawai M."/>
            <person name="Futagami T."/>
            <person name="Toyoda A."/>
            <person name="Takaki Y."/>
            <person name="Nishi S."/>
            <person name="Hori S."/>
            <person name="Arai W."/>
            <person name="Tsubouchi T."/>
            <person name="Morono Y."/>
            <person name="Uchiyama I."/>
            <person name="Ito T."/>
            <person name="Fujiyama A."/>
            <person name="Inagaki F."/>
            <person name="Takami H."/>
        </authorList>
    </citation>
    <scope>NUCLEOTIDE SEQUENCE</scope>
    <source>
        <strain evidence="3">Expedition CK06-06</strain>
    </source>
</reference>
<dbReference type="InterPro" id="IPR052063">
    <property type="entry name" value="Polysaccharide_Lyase_1"/>
</dbReference>
<dbReference type="InterPro" id="IPR011050">
    <property type="entry name" value="Pectin_lyase_fold/virulence"/>
</dbReference>
<dbReference type="EMBL" id="BARS01030771">
    <property type="protein sequence ID" value="GAG25607.1"/>
    <property type="molecule type" value="Genomic_DNA"/>
</dbReference>